<organism evidence="1 2">
    <name type="scientific">Novosphingobium marinum</name>
    <dbReference type="NCBI Taxonomy" id="1514948"/>
    <lineage>
        <taxon>Bacteria</taxon>
        <taxon>Pseudomonadati</taxon>
        <taxon>Pseudomonadota</taxon>
        <taxon>Alphaproteobacteria</taxon>
        <taxon>Sphingomonadales</taxon>
        <taxon>Sphingomonadaceae</taxon>
        <taxon>Novosphingobium</taxon>
    </lineage>
</organism>
<dbReference type="AlphaFoldDB" id="A0A7Y9Y1S8"/>
<gene>
    <name evidence="1" type="ORF">FHS75_003514</name>
</gene>
<evidence type="ECO:0000313" key="2">
    <source>
        <dbReference type="Proteomes" id="UP000522081"/>
    </source>
</evidence>
<sequence length="83" mass="9438">MRTHLEFRAPRFVGGANGINPDIDGSKLAVFLAEEFGTLEFPTSVIEEDWGWMVLLKEEPFRLWLGCSSYDAPDGWLVFRACQ</sequence>
<dbReference type="EMBL" id="JACBZF010000015">
    <property type="protein sequence ID" value="NYH97153.1"/>
    <property type="molecule type" value="Genomic_DNA"/>
</dbReference>
<keyword evidence="2" id="KW-1185">Reference proteome</keyword>
<protein>
    <submittedName>
        <fullName evidence="1">Uncharacterized protein</fullName>
    </submittedName>
</protein>
<accession>A0A7Y9Y1S8</accession>
<proteinExistence type="predicted"/>
<dbReference type="Proteomes" id="UP000522081">
    <property type="component" value="Unassembled WGS sequence"/>
</dbReference>
<comment type="caution">
    <text evidence="1">The sequence shown here is derived from an EMBL/GenBank/DDBJ whole genome shotgun (WGS) entry which is preliminary data.</text>
</comment>
<reference evidence="1 2" key="1">
    <citation type="submission" date="2020-07" db="EMBL/GenBank/DDBJ databases">
        <title>Genomic Encyclopedia of Type Strains, Phase IV (KMG-IV): sequencing the most valuable type-strain genomes for metagenomic binning, comparative biology and taxonomic classification.</title>
        <authorList>
            <person name="Goeker M."/>
        </authorList>
    </citation>
    <scope>NUCLEOTIDE SEQUENCE [LARGE SCALE GENOMIC DNA]</scope>
    <source>
        <strain evidence="1 2">DSM 29043</strain>
    </source>
</reference>
<evidence type="ECO:0000313" key="1">
    <source>
        <dbReference type="EMBL" id="NYH97153.1"/>
    </source>
</evidence>
<name>A0A7Y9Y1S8_9SPHN</name>